<dbReference type="EMBL" id="JAGFBR010000017">
    <property type="protein sequence ID" value="KAH0451943.1"/>
    <property type="molecule type" value="Genomic_DNA"/>
</dbReference>
<dbReference type="Proteomes" id="UP000775213">
    <property type="component" value="Unassembled WGS sequence"/>
</dbReference>
<name>A0AAV7G806_DENCH</name>
<feature type="compositionally biased region" description="Basic and acidic residues" evidence="1">
    <location>
        <begin position="25"/>
        <end position="40"/>
    </location>
</feature>
<keyword evidence="3" id="KW-1185">Reference proteome</keyword>
<evidence type="ECO:0000313" key="3">
    <source>
        <dbReference type="Proteomes" id="UP000775213"/>
    </source>
</evidence>
<organism evidence="2 3">
    <name type="scientific">Dendrobium chrysotoxum</name>
    <name type="common">Orchid</name>
    <dbReference type="NCBI Taxonomy" id="161865"/>
    <lineage>
        <taxon>Eukaryota</taxon>
        <taxon>Viridiplantae</taxon>
        <taxon>Streptophyta</taxon>
        <taxon>Embryophyta</taxon>
        <taxon>Tracheophyta</taxon>
        <taxon>Spermatophyta</taxon>
        <taxon>Magnoliopsida</taxon>
        <taxon>Liliopsida</taxon>
        <taxon>Asparagales</taxon>
        <taxon>Orchidaceae</taxon>
        <taxon>Epidendroideae</taxon>
        <taxon>Malaxideae</taxon>
        <taxon>Dendrobiinae</taxon>
        <taxon>Dendrobium</taxon>
    </lineage>
</organism>
<comment type="caution">
    <text evidence="2">The sequence shown here is derived from an EMBL/GenBank/DDBJ whole genome shotgun (WGS) entry which is preliminary data.</text>
</comment>
<feature type="compositionally biased region" description="Basic and acidic residues" evidence="1">
    <location>
        <begin position="273"/>
        <end position="283"/>
    </location>
</feature>
<evidence type="ECO:0000313" key="2">
    <source>
        <dbReference type="EMBL" id="KAH0451943.1"/>
    </source>
</evidence>
<feature type="region of interest" description="Disordered" evidence="1">
    <location>
        <begin position="1"/>
        <end position="46"/>
    </location>
</feature>
<evidence type="ECO:0000256" key="1">
    <source>
        <dbReference type="SAM" id="MobiDB-lite"/>
    </source>
</evidence>
<dbReference type="AlphaFoldDB" id="A0AAV7G806"/>
<protein>
    <submittedName>
        <fullName evidence="2">Uncharacterized protein</fullName>
    </submittedName>
</protein>
<proteinExistence type="predicted"/>
<accession>A0AAV7G806</accession>
<reference evidence="2 3" key="1">
    <citation type="journal article" date="2021" name="Hortic Res">
        <title>Chromosome-scale assembly of the Dendrobium chrysotoxum genome enhances the understanding of orchid evolution.</title>
        <authorList>
            <person name="Zhang Y."/>
            <person name="Zhang G.Q."/>
            <person name="Zhang D."/>
            <person name="Liu X.D."/>
            <person name="Xu X.Y."/>
            <person name="Sun W.H."/>
            <person name="Yu X."/>
            <person name="Zhu X."/>
            <person name="Wang Z.W."/>
            <person name="Zhao X."/>
            <person name="Zhong W.Y."/>
            <person name="Chen H."/>
            <person name="Yin W.L."/>
            <person name="Huang T."/>
            <person name="Niu S.C."/>
            <person name="Liu Z.J."/>
        </authorList>
    </citation>
    <scope>NUCLEOTIDE SEQUENCE [LARGE SCALE GENOMIC DNA]</scope>
    <source>
        <strain evidence="2">Lindl</strain>
    </source>
</reference>
<sequence length="283" mass="30983">MLDCERRRRGTDRNGGGIRGNSQMRAERTEMKRERNEKINEGAGETGPCPSGFLVDNLLILKIGIWKSTFSRISPMFLSITLEVLSFLTTICLLAKGRDRERQTGRSMISSMSLRNNSFLSLMATYFHGAPEIHPDGLQTLYLMNPGYVGYADAAGAPAGNMVFLNSGGITSLNPINLSHSPPPNHQQQHFVGIPLPPPQENSAGRFHYNLWSPAAATNLMGRGTTQQGLSLSLSPQQPHPYGGYRAEAEVSAPIQEMTIAGDDGVRPMGQRGRREQLESKAC</sequence>
<gene>
    <name evidence="2" type="ORF">IEQ34_019242</name>
</gene>
<feature type="region of interest" description="Disordered" evidence="1">
    <location>
        <begin position="262"/>
        <end position="283"/>
    </location>
</feature>